<dbReference type="Proteomes" id="UP000298061">
    <property type="component" value="Unassembled WGS sequence"/>
</dbReference>
<organism evidence="1 2">
    <name type="scientific">Hericium alpestre</name>
    <dbReference type="NCBI Taxonomy" id="135208"/>
    <lineage>
        <taxon>Eukaryota</taxon>
        <taxon>Fungi</taxon>
        <taxon>Dikarya</taxon>
        <taxon>Basidiomycota</taxon>
        <taxon>Agaricomycotina</taxon>
        <taxon>Agaricomycetes</taxon>
        <taxon>Russulales</taxon>
        <taxon>Hericiaceae</taxon>
        <taxon>Hericium</taxon>
    </lineage>
</organism>
<protein>
    <recommendedName>
        <fullName evidence="3">F-box domain-containing protein</fullName>
    </recommendedName>
</protein>
<evidence type="ECO:0000313" key="1">
    <source>
        <dbReference type="EMBL" id="TFY75665.1"/>
    </source>
</evidence>
<sequence length="313" mass="35444">MHAEFEFVPFGAREIALLVSALRHLTSVTIRTPVPISVDLITILADLPKLRILQLAYMFTKPLELQFPLHPGLNFVALEEIELEDGQLHDYIRFFEALRGEHGIQRVDVNVKGCATRPAVARFIQAVSSKVSRDTLSQFHLRATQLCESHSHSSHASDNQTLFPLLRFRRMEHFSLTYCASAWDNRLLEDIALAWPALKSLDLSSHSGWAHTSNLTLGGLYPLAKHCPRLYYIHIVIAPFDGDTGRLPQRDWIQSAHQWPAEPMSIHIRMLSVDVHPGLLSYLQSIFPMQPAGHISFNDNGTILRTHMGFYKG</sequence>
<evidence type="ECO:0000313" key="2">
    <source>
        <dbReference type="Proteomes" id="UP000298061"/>
    </source>
</evidence>
<gene>
    <name evidence="1" type="ORF">EWM64_g8347</name>
</gene>
<dbReference type="AlphaFoldDB" id="A0A4Y9ZM21"/>
<proteinExistence type="predicted"/>
<dbReference type="OrthoDB" id="3054858at2759"/>
<comment type="caution">
    <text evidence="1">The sequence shown here is derived from an EMBL/GenBank/DDBJ whole genome shotgun (WGS) entry which is preliminary data.</text>
</comment>
<evidence type="ECO:0008006" key="3">
    <source>
        <dbReference type="Google" id="ProtNLM"/>
    </source>
</evidence>
<accession>A0A4Y9ZM21</accession>
<dbReference type="SUPFAM" id="SSF52047">
    <property type="entry name" value="RNI-like"/>
    <property type="match status" value="1"/>
</dbReference>
<reference evidence="1 2" key="1">
    <citation type="submission" date="2019-02" db="EMBL/GenBank/DDBJ databases">
        <title>Genome sequencing of the rare red list fungi Hericium alpestre (H. flagellum).</title>
        <authorList>
            <person name="Buettner E."/>
            <person name="Kellner H."/>
        </authorList>
    </citation>
    <scope>NUCLEOTIDE SEQUENCE [LARGE SCALE GENOMIC DNA]</scope>
    <source>
        <strain evidence="1 2">DSM 108284</strain>
    </source>
</reference>
<dbReference type="EMBL" id="SFCI01001478">
    <property type="protein sequence ID" value="TFY75665.1"/>
    <property type="molecule type" value="Genomic_DNA"/>
</dbReference>
<dbReference type="Gene3D" id="3.80.10.10">
    <property type="entry name" value="Ribonuclease Inhibitor"/>
    <property type="match status" value="1"/>
</dbReference>
<keyword evidence="2" id="KW-1185">Reference proteome</keyword>
<name>A0A4Y9ZM21_9AGAM</name>
<dbReference type="InterPro" id="IPR032675">
    <property type="entry name" value="LRR_dom_sf"/>
</dbReference>